<reference evidence="2" key="1">
    <citation type="submission" date="2017-02" db="UniProtKB">
        <authorList>
            <consortium name="WormBaseParasite"/>
        </authorList>
    </citation>
    <scope>IDENTIFICATION</scope>
</reference>
<organism evidence="1 2">
    <name type="scientific">Ascaris lumbricoides</name>
    <name type="common">Giant roundworm</name>
    <dbReference type="NCBI Taxonomy" id="6252"/>
    <lineage>
        <taxon>Eukaryota</taxon>
        <taxon>Metazoa</taxon>
        <taxon>Ecdysozoa</taxon>
        <taxon>Nematoda</taxon>
        <taxon>Chromadorea</taxon>
        <taxon>Rhabditida</taxon>
        <taxon>Spirurina</taxon>
        <taxon>Ascaridomorpha</taxon>
        <taxon>Ascaridoidea</taxon>
        <taxon>Ascarididae</taxon>
        <taxon>Ascaris</taxon>
    </lineage>
</organism>
<dbReference type="AlphaFoldDB" id="A0A0M3IUD5"/>
<evidence type="ECO:0000313" key="2">
    <source>
        <dbReference type="WBParaSite" id="ALUE_0002236301-mRNA-1"/>
    </source>
</evidence>
<dbReference type="Proteomes" id="UP000036681">
    <property type="component" value="Unplaced"/>
</dbReference>
<accession>A0A0M3IUD5</accession>
<sequence>MFHGNPERNENYLKDESVIPRVSFANFKDGVMNSLNFLRDKPLDNWIEYFLNPTKLLDLLAAEDRDLKAIAQLACQFIEQAKAVDKELDLFKDGMFDEGSILLLFSLNYLITSN</sequence>
<evidence type="ECO:0000313" key="1">
    <source>
        <dbReference type="Proteomes" id="UP000036681"/>
    </source>
</evidence>
<keyword evidence="1" id="KW-1185">Reference proteome</keyword>
<protein>
    <submittedName>
        <fullName evidence="2">Uncharacterized protein</fullName>
    </submittedName>
</protein>
<proteinExistence type="predicted"/>
<name>A0A0M3IUD5_ASCLU</name>
<dbReference type="WBParaSite" id="ALUE_0002236301-mRNA-1">
    <property type="protein sequence ID" value="ALUE_0002236301-mRNA-1"/>
    <property type="gene ID" value="ALUE_0002236301"/>
</dbReference>